<dbReference type="EMBL" id="CP001744">
    <property type="protein sequence ID" value="ADG67700.1"/>
    <property type="molecule type" value="Genomic_DNA"/>
</dbReference>
<evidence type="ECO:0000313" key="3">
    <source>
        <dbReference type="Proteomes" id="UP000002220"/>
    </source>
</evidence>
<dbReference type="GO" id="GO:0008556">
    <property type="term" value="F:P-type potassium transmembrane transporter activity"/>
    <property type="evidence" value="ECO:0007669"/>
    <property type="project" value="InterPro"/>
</dbReference>
<dbReference type="Pfam" id="PF09604">
    <property type="entry name" value="Potass_KdpF"/>
    <property type="match status" value="1"/>
</dbReference>
<evidence type="ECO:0000313" key="2">
    <source>
        <dbReference type="EMBL" id="ADG67700.1"/>
    </source>
</evidence>
<dbReference type="KEGG" id="plm:Plim_1870"/>
<organism evidence="2 3">
    <name type="scientific">Planctopirus limnophila (strain ATCC 43296 / DSM 3776 / IFAM 1008 / Mu 290)</name>
    <name type="common">Planctomyces limnophilus</name>
    <dbReference type="NCBI Taxonomy" id="521674"/>
    <lineage>
        <taxon>Bacteria</taxon>
        <taxon>Pseudomonadati</taxon>
        <taxon>Planctomycetota</taxon>
        <taxon>Planctomycetia</taxon>
        <taxon>Planctomycetales</taxon>
        <taxon>Planctomycetaceae</taxon>
        <taxon>Planctopirus</taxon>
    </lineage>
</organism>
<evidence type="ECO:0000256" key="1">
    <source>
        <dbReference type="SAM" id="Phobius"/>
    </source>
</evidence>
<name>D5SYH2_PLAL2</name>
<proteinExistence type="predicted"/>
<accession>D5SYH2</accession>
<keyword evidence="1" id="KW-1133">Transmembrane helix</keyword>
<dbReference type="HOGENOM" id="CLU_2975369_0_0_0"/>
<gene>
    <name evidence="2" type="ordered locus">Plim_1870</name>
</gene>
<dbReference type="STRING" id="521674.Plim_1870"/>
<dbReference type="GO" id="GO:0005886">
    <property type="term" value="C:plasma membrane"/>
    <property type="evidence" value="ECO:0007669"/>
    <property type="project" value="InterPro"/>
</dbReference>
<feature type="transmembrane region" description="Helical" evidence="1">
    <location>
        <begin position="31"/>
        <end position="53"/>
    </location>
</feature>
<reference evidence="2 3" key="1">
    <citation type="journal article" date="2010" name="Stand. Genomic Sci.">
        <title>Complete genome sequence of Planctomyces limnophilus type strain (Mu 290).</title>
        <authorList>
            <person name="Labutti K."/>
            <person name="Sikorski J."/>
            <person name="Schneider S."/>
            <person name="Nolan M."/>
            <person name="Lucas S."/>
            <person name="Glavina Del Rio T."/>
            <person name="Tice H."/>
            <person name="Cheng J.F."/>
            <person name="Goodwin L."/>
            <person name="Pitluck S."/>
            <person name="Liolios K."/>
            <person name="Ivanova N."/>
            <person name="Mavromatis K."/>
            <person name="Mikhailova N."/>
            <person name="Pati A."/>
            <person name="Chen A."/>
            <person name="Palaniappan K."/>
            <person name="Land M."/>
            <person name="Hauser L."/>
            <person name="Chang Y.J."/>
            <person name="Jeffries C.D."/>
            <person name="Tindall B.J."/>
            <person name="Rohde M."/>
            <person name="Goker M."/>
            <person name="Woyke T."/>
            <person name="Bristow J."/>
            <person name="Eisen J.A."/>
            <person name="Markowitz V."/>
            <person name="Hugenholtz P."/>
            <person name="Kyrpides N.C."/>
            <person name="Klenk H.P."/>
            <person name="Lapidus A."/>
        </authorList>
    </citation>
    <scope>NUCLEOTIDE SEQUENCE [LARGE SCALE GENOMIC DNA]</scope>
    <source>
        <strain evidence="3">ATCC 43296 / DSM 3776 / IFAM 1008 / 290</strain>
    </source>
</reference>
<dbReference type="Proteomes" id="UP000002220">
    <property type="component" value="Chromosome"/>
</dbReference>
<dbReference type="AlphaFoldDB" id="D5SYH2"/>
<keyword evidence="1" id="KW-0812">Transmembrane</keyword>
<sequence>MAPGRGRLLCRLVRPCAFLRQPKGGGLAVDWTTILALVVAVVLVIYLSAALLAPEKFS</sequence>
<protein>
    <submittedName>
        <fullName evidence="2">K+-transporting ATPase, F subunit</fullName>
    </submittedName>
</protein>
<dbReference type="InterPro" id="IPR011726">
    <property type="entry name" value="KdpF"/>
</dbReference>
<keyword evidence="3" id="KW-1185">Reference proteome</keyword>
<keyword evidence="1" id="KW-0472">Membrane</keyword>